<dbReference type="InterPro" id="IPR000620">
    <property type="entry name" value="EamA_dom"/>
</dbReference>
<evidence type="ECO:0000256" key="2">
    <source>
        <dbReference type="ARBA" id="ARBA00022475"/>
    </source>
</evidence>
<keyword evidence="5 6" id="KW-0472">Membrane</keyword>
<dbReference type="InterPro" id="IPR037185">
    <property type="entry name" value="EmrE-like"/>
</dbReference>
<sequence length="302" mass="32530">MTDPRRTTTWTAFCLPLAAAMIWAVNMVVTKMSVSVISPSSIAFYRWVLAAVLLTPFVARGVWRARRAIAAQFWRLAVLGGLGMALYQGMAYVAARSTTATNLGIITSLVPAMTIGVNVVLTRTLPRATAVVGGLLSLFGLAVLLGHGDPRNLLEIGIGTGDGLMMIASLAYALYTVLIRKWAMPIDPWHSLYVQILIGVLLQLPTFLATEPSPLTARNVPLVLYAALLPSLLAPYMWMESLRRLGADRTSLFLNLVPIGTALIAAALLGEQLHLYHLTGGGVAIAGVALAQWNGRAFRRVR</sequence>
<keyword evidence="4 6" id="KW-1133">Transmembrane helix</keyword>
<dbReference type="GO" id="GO:0005886">
    <property type="term" value="C:plasma membrane"/>
    <property type="evidence" value="ECO:0007669"/>
    <property type="project" value="UniProtKB-SubCell"/>
</dbReference>
<dbReference type="InterPro" id="IPR051258">
    <property type="entry name" value="Diverse_Substrate_Transporter"/>
</dbReference>
<evidence type="ECO:0000259" key="7">
    <source>
        <dbReference type="Pfam" id="PF00892"/>
    </source>
</evidence>
<feature type="transmembrane region" description="Helical" evidence="6">
    <location>
        <begin position="222"/>
        <end position="239"/>
    </location>
</feature>
<dbReference type="EMBL" id="FNLO01000011">
    <property type="protein sequence ID" value="SDV50422.1"/>
    <property type="molecule type" value="Genomic_DNA"/>
</dbReference>
<organism evidence="8 9">
    <name type="scientific">Chitinasiproducens palmae</name>
    <dbReference type="NCBI Taxonomy" id="1770053"/>
    <lineage>
        <taxon>Bacteria</taxon>
        <taxon>Pseudomonadati</taxon>
        <taxon>Pseudomonadota</taxon>
        <taxon>Betaproteobacteria</taxon>
        <taxon>Burkholderiales</taxon>
        <taxon>Burkholderiaceae</taxon>
        <taxon>Chitinasiproducens</taxon>
    </lineage>
</organism>
<keyword evidence="3 6" id="KW-0812">Transmembrane</keyword>
<evidence type="ECO:0000256" key="5">
    <source>
        <dbReference type="ARBA" id="ARBA00023136"/>
    </source>
</evidence>
<evidence type="ECO:0000256" key="4">
    <source>
        <dbReference type="ARBA" id="ARBA00022989"/>
    </source>
</evidence>
<feature type="transmembrane region" description="Helical" evidence="6">
    <location>
        <begin position="101"/>
        <end position="121"/>
    </location>
</feature>
<evidence type="ECO:0000256" key="3">
    <source>
        <dbReference type="ARBA" id="ARBA00022692"/>
    </source>
</evidence>
<feature type="domain" description="EamA" evidence="7">
    <location>
        <begin position="161"/>
        <end position="290"/>
    </location>
</feature>
<feature type="transmembrane region" description="Helical" evidence="6">
    <location>
        <begin position="12"/>
        <end position="32"/>
    </location>
</feature>
<feature type="transmembrane region" description="Helical" evidence="6">
    <location>
        <begin position="128"/>
        <end position="146"/>
    </location>
</feature>
<name>A0A1H2PUF2_9BURK</name>
<feature type="transmembrane region" description="Helical" evidence="6">
    <location>
        <begin position="158"/>
        <end position="179"/>
    </location>
</feature>
<dbReference type="PANTHER" id="PTHR42920">
    <property type="entry name" value="OS03G0707200 PROTEIN-RELATED"/>
    <property type="match status" value="1"/>
</dbReference>
<evidence type="ECO:0000256" key="6">
    <source>
        <dbReference type="SAM" id="Phobius"/>
    </source>
</evidence>
<feature type="domain" description="EamA" evidence="7">
    <location>
        <begin position="13"/>
        <end position="145"/>
    </location>
</feature>
<comment type="subcellular location">
    <subcellularLocation>
        <location evidence="1">Cell membrane</location>
        <topology evidence="1">Multi-pass membrane protein</topology>
    </subcellularLocation>
</comment>
<dbReference type="Gene3D" id="1.10.3730.20">
    <property type="match status" value="1"/>
</dbReference>
<keyword evidence="9" id="KW-1185">Reference proteome</keyword>
<feature type="transmembrane region" description="Helical" evidence="6">
    <location>
        <begin position="251"/>
        <end position="269"/>
    </location>
</feature>
<accession>A0A1H2PUF2</accession>
<feature type="transmembrane region" description="Helical" evidence="6">
    <location>
        <begin position="44"/>
        <end position="63"/>
    </location>
</feature>
<dbReference type="RefSeq" id="WP_091911346.1">
    <property type="nucleotide sequence ID" value="NZ_FNLO01000011.1"/>
</dbReference>
<dbReference type="AlphaFoldDB" id="A0A1H2PUF2"/>
<dbReference type="OrthoDB" id="4167046at2"/>
<dbReference type="Pfam" id="PF00892">
    <property type="entry name" value="EamA"/>
    <property type="match status" value="2"/>
</dbReference>
<evidence type="ECO:0000313" key="9">
    <source>
        <dbReference type="Proteomes" id="UP000243719"/>
    </source>
</evidence>
<evidence type="ECO:0000313" key="8">
    <source>
        <dbReference type="EMBL" id="SDV50422.1"/>
    </source>
</evidence>
<feature type="transmembrane region" description="Helical" evidence="6">
    <location>
        <begin position="75"/>
        <end position="95"/>
    </location>
</feature>
<keyword evidence="2" id="KW-1003">Cell membrane</keyword>
<feature type="transmembrane region" description="Helical" evidence="6">
    <location>
        <begin position="191"/>
        <end position="210"/>
    </location>
</feature>
<proteinExistence type="predicted"/>
<dbReference type="Proteomes" id="UP000243719">
    <property type="component" value="Unassembled WGS sequence"/>
</dbReference>
<evidence type="ECO:0000256" key="1">
    <source>
        <dbReference type="ARBA" id="ARBA00004651"/>
    </source>
</evidence>
<dbReference type="SUPFAM" id="SSF103481">
    <property type="entry name" value="Multidrug resistance efflux transporter EmrE"/>
    <property type="match status" value="2"/>
</dbReference>
<dbReference type="PANTHER" id="PTHR42920:SF11">
    <property type="entry name" value="INNER MEMBRANE PROTEIN YTFF"/>
    <property type="match status" value="1"/>
</dbReference>
<protein>
    <submittedName>
        <fullName evidence="8">Permease of the drug/metabolite transporter (DMT) superfamily</fullName>
    </submittedName>
</protein>
<dbReference type="STRING" id="1770053.SAMN05216551_111182"/>
<feature type="transmembrane region" description="Helical" evidence="6">
    <location>
        <begin position="275"/>
        <end position="293"/>
    </location>
</feature>
<gene>
    <name evidence="8" type="ORF">SAMN05216551_111182</name>
</gene>
<reference evidence="9" key="1">
    <citation type="submission" date="2016-09" db="EMBL/GenBank/DDBJ databases">
        <authorList>
            <person name="Varghese N."/>
            <person name="Submissions S."/>
        </authorList>
    </citation>
    <scope>NUCLEOTIDE SEQUENCE [LARGE SCALE GENOMIC DNA]</scope>
    <source>
        <strain evidence="9">JS23</strain>
    </source>
</reference>